<keyword evidence="21" id="KW-1185">Reference proteome</keyword>
<comment type="caution">
    <text evidence="20">The sequence shown here is derived from an EMBL/GenBank/DDBJ whole genome shotgun (WGS) entry which is preliminary data.</text>
</comment>
<dbReference type="GO" id="GO:0000285">
    <property type="term" value="F:1-phosphatidylinositol-3-phosphate 5-kinase activity"/>
    <property type="evidence" value="ECO:0007669"/>
    <property type="project" value="UniProtKB-EC"/>
</dbReference>
<feature type="region of interest" description="Disordered" evidence="16">
    <location>
        <begin position="1455"/>
        <end position="1498"/>
    </location>
</feature>
<name>A0A8J2KKU3_9HEXA</name>
<feature type="region of interest" description="Disordered" evidence="16">
    <location>
        <begin position="446"/>
        <end position="474"/>
    </location>
</feature>
<dbReference type="FunFam" id="3.30.40.10:FF:000057">
    <property type="entry name" value="1-phosphatidylinositol 3-phosphate 5-kinase isoform X1"/>
    <property type="match status" value="1"/>
</dbReference>
<evidence type="ECO:0000256" key="7">
    <source>
        <dbReference type="ARBA" id="ARBA00022753"/>
    </source>
</evidence>
<evidence type="ECO:0000256" key="10">
    <source>
        <dbReference type="ARBA" id="ARBA00022833"/>
    </source>
</evidence>
<feature type="compositionally biased region" description="Polar residues" evidence="16">
    <location>
        <begin position="504"/>
        <end position="519"/>
    </location>
</feature>
<dbReference type="PANTHER" id="PTHR46715:SF1">
    <property type="entry name" value="1-PHOSPHATIDYLINOSITOL 3-PHOSPHATE 5-KINASE"/>
    <property type="match status" value="1"/>
</dbReference>
<keyword evidence="8 14" id="KW-0863">Zinc-finger</keyword>
<feature type="domain" description="FYVE-type" evidence="17">
    <location>
        <begin position="160"/>
        <end position="220"/>
    </location>
</feature>
<feature type="domain" description="DEP" evidence="18">
    <location>
        <begin position="329"/>
        <end position="405"/>
    </location>
</feature>
<keyword evidence="10" id="KW-0862">Zinc</keyword>
<dbReference type="GO" id="GO:0008270">
    <property type="term" value="F:zinc ion binding"/>
    <property type="evidence" value="ECO:0007669"/>
    <property type="project" value="UniProtKB-KW"/>
</dbReference>
<dbReference type="GO" id="GO:0005524">
    <property type="term" value="F:ATP binding"/>
    <property type="evidence" value="ECO:0007669"/>
    <property type="project" value="UniProtKB-UniRule"/>
</dbReference>
<dbReference type="PROSITE" id="PS51455">
    <property type="entry name" value="PIPK"/>
    <property type="match status" value="1"/>
</dbReference>
<dbReference type="EC" id="2.7.1.150" evidence="2"/>
<evidence type="ECO:0000256" key="11">
    <source>
        <dbReference type="ARBA" id="ARBA00022840"/>
    </source>
</evidence>
<dbReference type="CDD" id="cd15725">
    <property type="entry name" value="FYVE_PIKfyve_Fab1"/>
    <property type="match status" value="1"/>
</dbReference>
<evidence type="ECO:0000256" key="6">
    <source>
        <dbReference type="ARBA" id="ARBA00022741"/>
    </source>
</evidence>
<dbReference type="EMBL" id="CAJVCH010143020">
    <property type="protein sequence ID" value="CAG7727061.1"/>
    <property type="molecule type" value="Genomic_DNA"/>
</dbReference>
<feature type="region of interest" description="Disordered" evidence="16">
    <location>
        <begin position="858"/>
        <end position="899"/>
    </location>
</feature>
<dbReference type="InterPro" id="IPR000306">
    <property type="entry name" value="Znf_FYVE"/>
</dbReference>
<keyword evidence="11 15" id="KW-0067">ATP-binding</keyword>
<dbReference type="SMART" id="SM00049">
    <property type="entry name" value="DEP"/>
    <property type="match status" value="1"/>
</dbReference>
<dbReference type="GO" id="GO:0035556">
    <property type="term" value="P:intracellular signal transduction"/>
    <property type="evidence" value="ECO:0007669"/>
    <property type="project" value="InterPro"/>
</dbReference>
<dbReference type="OrthoDB" id="158357at2759"/>
<evidence type="ECO:0000256" key="3">
    <source>
        <dbReference type="ARBA" id="ARBA00022553"/>
    </source>
</evidence>
<dbReference type="Proteomes" id="UP000708208">
    <property type="component" value="Unassembled WGS sequence"/>
</dbReference>
<sequence>MSNLNSITKLTEFPRLEPKERADGLLSKFMWWRKPEQPEKQDVPEVRAGDVPDLTSAASIPCVDEIESLEGKPRLCRDDSSNSTVPSSFITSSLSQLPSYYRSDSNLSSRSNQSPDVMDGSISPFTFEARTLPNVLRRISSLIAMGTNNQTDIKKYWMPDSVSKECYECAEKFTTFRRKHHCRICGQIFCSRCCNQEIPGKIIGYSGDLRVCTYCSKIVLSYLQSALSSDMSDDLRVVQEDLQNRFGSSEVLHHHGNSSYGAFSSEHPSTYRSLPRRKISLGYQEERFVGSRSIHDNVFDSVGSLVDEKQKSLGDFVNLKSLWDEMTHPIHGMDWATHRHNMMKNYHSCVVGSELVDWLLAQRKISWRGQGIQIGQMLIDANLIECVSQAEQIFLDAYALYRPTQLPLPPLPESSESSTRNSRDFGDGRDFQDPLWVKQINARFESDESSKSKRDNFLTGSQNSDPSKSRLPSTTSLYSLDLNLNDNTVSISKPREDKSGWDPYSNQPSPTASIKSTPRNPRKNHSMSITTETMTDEFLQNTLQLQKEQGKDFVAPTGWHSPQQLTNDTELLAFQKLCNAFIRHENELLNNLLESMNLSQSWADIILPIVHKVTEIVRPDVRHADDEMDIRHYVQFKKVCGGKKEDCRIVNGVICTKNIANRAMRQKLKDPKILLISSSIDYQRFENRFMSLEPLMMQEYEYLRNAVARIGSLQPDIVLVEKTVSRLAQDMMLEQGITLVINVKPSVMERIARCTQSVITTSADTQIGNMGRPQLGLCHNFYLENFQVADGVQKNLMFFDGCAMHLGCTVLLRGGHQAELMKVKRIISLLTFVAYNWRLERSFHIDLFAMPPDNYDRRDALRSPGESEDFMSAQEDSDSSKSVDSPAKAGNLEKDIVEKENVEKRNAKSQLCDDFSDPLQSYLANGDEPLPSNTTEKLIVQYVPDSTKYSLRACLDEVRLSASPFIKYSLPYLETEDGKSCALRAFFPTEIYWSVLLHRAEMTTSSTHQHDNNFIGSKNGKLVLPKIKWKPQHLFTALRMTAPIIADDVQSSIADFRRKGGRLDLTSVSEAPFSTNPSFVQHQALDQERQGTGRVDALDPFRHQKLSVLFCSYSSMSCNAPYFCVNPWVVNMDMYGRHDISLGMFLERYCFRKTYHCPAQNCNTPMLFHLRRFVHEDGCVTVASKELESPIVGSGENILMWNWCCWCKTVSPIVPMSADAWSLSFAKYLELRFHGYLYERRGFDDQCRHSLHHDFIHYFAQHNIISWFKYSKIKLWEICLPETCLTIKSQPKSVQQLIDDVKVVAITGHGVYSSILEALVSLKETSAGSRAEDVVSSLLDHLKAERMVFRSKIEEIQINLSVPTSETERLDKKEVNAFLWKITDSIGFLRSNIADTIQSWNTKLHDLLVLRKKEEKQAKGTIKVDSESQEQALRVNSSKLESETVVSTAAGFANTSANSSSKDLDDSLKSAEQTSYDSSGEHPSSRDRSSLNSGSTVDMSISGVLDELTNVSVPSTDEAMNIGSNDDLLSHVGNESMVESKSAIRPSMSSLVTPNDYIRQENSERAKADEKMLKINAEQANVDDSPDYKMEKKLGSNTVKTLISHFLSGSALGQVIQSPWMSTDHHFLAAFTAIPISVHENEPSSVVAFALSSNEYKNKLADFNKTSQTKILKTSEDDDFISKRPRYTDGTDESQLSAGYSFNSKTSEFVGEKTSLDMDLDEKERDRIVKGNGNVEVQFGSNTAKFYCRIYFAEQFRQLRSLSLQEKDEFYIRSIARCIPWNATGGKSGSTFCKTVDDRFVVKQMSKFEIQSFLDFAPNYFDYVRGCYQANKPTVLAKILGVYRIGFRNSATNAQSKMDILIMENLFYERNITQKFDLKGSIRNRLATVSGKEQEDLVLLDENLVNMACENPLYIRPHTKTVLTTALSNDSRFLSTQMVMDYSLLVGFDEQRNELVVGIIDYIRTFTWDKKIETFVKSSGILGGQGKMPTVVSPEEYQTRFCEAMDRYFLLVPDRWMGLGLGIDS</sequence>
<keyword evidence="3" id="KW-0597">Phosphoprotein</keyword>
<proteinExistence type="predicted"/>
<organism evidence="20 21">
    <name type="scientific">Allacma fusca</name>
    <dbReference type="NCBI Taxonomy" id="39272"/>
    <lineage>
        <taxon>Eukaryota</taxon>
        <taxon>Metazoa</taxon>
        <taxon>Ecdysozoa</taxon>
        <taxon>Arthropoda</taxon>
        <taxon>Hexapoda</taxon>
        <taxon>Collembola</taxon>
        <taxon>Symphypleona</taxon>
        <taxon>Sminthuridae</taxon>
        <taxon>Allacma</taxon>
    </lineage>
</organism>
<dbReference type="PROSITE" id="PS50186">
    <property type="entry name" value="DEP"/>
    <property type="match status" value="1"/>
</dbReference>
<dbReference type="InterPro" id="IPR002423">
    <property type="entry name" value="Cpn60/GroEL/TCP-1"/>
</dbReference>
<dbReference type="Pfam" id="PF00610">
    <property type="entry name" value="DEP"/>
    <property type="match status" value="1"/>
</dbReference>
<dbReference type="GO" id="GO:0052810">
    <property type="term" value="F:1-phosphatidylinositol-5-kinase activity"/>
    <property type="evidence" value="ECO:0007669"/>
    <property type="project" value="TreeGrafter"/>
</dbReference>
<dbReference type="GO" id="GO:0090385">
    <property type="term" value="P:phagosome-lysosome fusion"/>
    <property type="evidence" value="ECO:0007669"/>
    <property type="project" value="TreeGrafter"/>
</dbReference>
<evidence type="ECO:0000256" key="2">
    <source>
        <dbReference type="ARBA" id="ARBA00012009"/>
    </source>
</evidence>
<keyword evidence="6 15" id="KW-0547">Nucleotide-binding</keyword>
<feature type="region of interest" description="Disordered" evidence="16">
    <location>
        <begin position="488"/>
        <end position="526"/>
    </location>
</feature>
<evidence type="ECO:0000256" key="14">
    <source>
        <dbReference type="PROSITE-ProRule" id="PRU00091"/>
    </source>
</evidence>
<evidence type="ECO:0000256" key="9">
    <source>
        <dbReference type="ARBA" id="ARBA00022777"/>
    </source>
</evidence>
<feature type="compositionally biased region" description="Polar residues" evidence="16">
    <location>
        <begin position="458"/>
        <end position="472"/>
    </location>
</feature>
<dbReference type="InterPro" id="IPR000591">
    <property type="entry name" value="DEP_dom"/>
</dbReference>
<dbReference type="GO" id="GO:0046488">
    <property type="term" value="P:phosphatidylinositol metabolic process"/>
    <property type="evidence" value="ECO:0007669"/>
    <property type="project" value="UniProtKB-UniRule"/>
</dbReference>
<dbReference type="PROSITE" id="PS50178">
    <property type="entry name" value="ZF_FYVE"/>
    <property type="match status" value="1"/>
</dbReference>
<dbReference type="FunFam" id="3.30.810.10:FF:000001">
    <property type="entry name" value="1-phosphatidylinositol 3-phosphate 5-kinase FAB1"/>
    <property type="match status" value="1"/>
</dbReference>
<keyword evidence="9 15" id="KW-0418">Kinase</keyword>
<evidence type="ECO:0000259" key="19">
    <source>
        <dbReference type="PROSITE" id="PS51455"/>
    </source>
</evidence>
<evidence type="ECO:0000313" key="21">
    <source>
        <dbReference type="Proteomes" id="UP000708208"/>
    </source>
</evidence>
<keyword evidence="5" id="KW-0479">Metal-binding</keyword>
<comment type="subcellular location">
    <subcellularLocation>
        <location evidence="1">Endosome membrane</location>
    </subcellularLocation>
</comment>
<dbReference type="GO" id="GO:1903426">
    <property type="term" value="P:regulation of reactive oxygen species biosynthetic process"/>
    <property type="evidence" value="ECO:0007669"/>
    <property type="project" value="TreeGrafter"/>
</dbReference>
<keyword evidence="12" id="KW-0472">Membrane</keyword>
<dbReference type="GO" id="GO:0010008">
    <property type="term" value="C:endosome membrane"/>
    <property type="evidence" value="ECO:0007669"/>
    <property type="project" value="UniProtKB-SubCell"/>
</dbReference>
<dbReference type="Pfam" id="PF00118">
    <property type="entry name" value="Cpn60_TCP1"/>
    <property type="match status" value="1"/>
</dbReference>
<dbReference type="InterPro" id="IPR017455">
    <property type="entry name" value="Znf_FYVE-rel"/>
</dbReference>
<dbReference type="FunFam" id="3.30.800.10:FF:000004">
    <property type="entry name" value="1-phosphatidylinositol 3-phosphate 5-kinase isoform X1"/>
    <property type="match status" value="1"/>
</dbReference>
<dbReference type="SMART" id="SM00330">
    <property type="entry name" value="PIPKc"/>
    <property type="match status" value="1"/>
</dbReference>
<dbReference type="CDD" id="cd17300">
    <property type="entry name" value="PIPKc_PIKfyve"/>
    <property type="match status" value="1"/>
</dbReference>
<feature type="compositionally biased region" description="Basic and acidic residues" evidence="16">
    <location>
        <begin position="446"/>
        <end position="456"/>
    </location>
</feature>
<dbReference type="InterPro" id="IPR002498">
    <property type="entry name" value="PInositol-4-P-4/5-kinase_core"/>
</dbReference>
<keyword evidence="4 15" id="KW-0808">Transferase</keyword>
<evidence type="ECO:0000256" key="4">
    <source>
        <dbReference type="ARBA" id="ARBA00022679"/>
    </source>
</evidence>
<comment type="catalytic activity">
    <reaction evidence="13">
        <text>a 1,2-diacyl-sn-glycero-3-phospho-(1D-myo-inositol-3-phosphate) + ATP = a 1,2-diacyl-sn-glycero-3-phospho-(1D-myo-inositol-3,5-bisphosphate) + ADP + H(+)</text>
        <dbReference type="Rhea" id="RHEA:13609"/>
        <dbReference type="ChEBI" id="CHEBI:15378"/>
        <dbReference type="ChEBI" id="CHEBI:30616"/>
        <dbReference type="ChEBI" id="CHEBI:57923"/>
        <dbReference type="ChEBI" id="CHEBI:58088"/>
        <dbReference type="ChEBI" id="CHEBI:456216"/>
        <dbReference type="EC" id="2.7.1.150"/>
    </reaction>
    <physiologicalReaction direction="left-to-right" evidence="13">
        <dbReference type="Rhea" id="RHEA:13610"/>
    </physiologicalReaction>
</comment>
<dbReference type="InterPro" id="IPR043548">
    <property type="entry name" value="PIKfyve"/>
</dbReference>
<evidence type="ECO:0000256" key="15">
    <source>
        <dbReference type="PROSITE-ProRule" id="PRU00781"/>
    </source>
</evidence>
<evidence type="ECO:0000256" key="13">
    <source>
        <dbReference type="ARBA" id="ARBA00052820"/>
    </source>
</evidence>
<dbReference type="PANTHER" id="PTHR46715">
    <property type="entry name" value="1-PHOSPHATIDYLINOSITOL 3-PHOSPHATE 5-KINASE"/>
    <property type="match status" value="1"/>
</dbReference>
<evidence type="ECO:0000259" key="17">
    <source>
        <dbReference type="PROSITE" id="PS50178"/>
    </source>
</evidence>
<feature type="region of interest" description="Disordered" evidence="16">
    <location>
        <begin position="408"/>
        <end position="431"/>
    </location>
</feature>
<dbReference type="FunFam" id="3.50.7.10:FF:000007">
    <property type="entry name" value="1-phosphatidylinositol 3-phosphate 5-kinase isoform X1"/>
    <property type="match status" value="1"/>
</dbReference>
<evidence type="ECO:0000256" key="12">
    <source>
        <dbReference type="ARBA" id="ARBA00023136"/>
    </source>
</evidence>
<dbReference type="GO" id="GO:0032438">
    <property type="term" value="P:melanosome organization"/>
    <property type="evidence" value="ECO:0007669"/>
    <property type="project" value="TreeGrafter"/>
</dbReference>
<keyword evidence="7" id="KW-0967">Endosome</keyword>
<evidence type="ECO:0000313" key="20">
    <source>
        <dbReference type="EMBL" id="CAG7727061.1"/>
    </source>
</evidence>
<dbReference type="InterPro" id="IPR044769">
    <property type="entry name" value="PIKfyve_PIPKc"/>
</dbReference>
<accession>A0A8J2KKU3</accession>
<reference evidence="20" key="1">
    <citation type="submission" date="2021-06" db="EMBL/GenBank/DDBJ databases">
        <authorList>
            <person name="Hodson N. C."/>
            <person name="Mongue J. A."/>
            <person name="Jaron S. K."/>
        </authorList>
    </citation>
    <scope>NUCLEOTIDE SEQUENCE</scope>
</reference>
<dbReference type="Pfam" id="PF01363">
    <property type="entry name" value="FYVE"/>
    <property type="match status" value="1"/>
</dbReference>
<evidence type="ECO:0000259" key="18">
    <source>
        <dbReference type="PROSITE" id="PS50186"/>
    </source>
</evidence>
<feature type="compositionally biased region" description="Basic and acidic residues" evidence="16">
    <location>
        <begin position="421"/>
        <end position="431"/>
    </location>
</feature>
<gene>
    <name evidence="20" type="ORF">AFUS01_LOCUS15925</name>
</gene>
<protein>
    <recommendedName>
        <fullName evidence="2">1-phosphatidylinositol-3-phosphate 5-kinase</fullName>
        <ecNumber evidence="2">2.7.1.150</ecNumber>
    </recommendedName>
</protein>
<evidence type="ECO:0000256" key="16">
    <source>
        <dbReference type="SAM" id="MobiDB-lite"/>
    </source>
</evidence>
<evidence type="ECO:0000256" key="5">
    <source>
        <dbReference type="ARBA" id="ARBA00022723"/>
    </source>
</evidence>
<dbReference type="CDD" id="cd03334">
    <property type="entry name" value="Fab1_TCP"/>
    <property type="match status" value="1"/>
</dbReference>
<feature type="compositionally biased region" description="Basic and acidic residues" evidence="16">
    <location>
        <begin position="1479"/>
        <end position="1489"/>
    </location>
</feature>
<dbReference type="SMART" id="SM00064">
    <property type="entry name" value="FYVE"/>
    <property type="match status" value="1"/>
</dbReference>
<evidence type="ECO:0000256" key="1">
    <source>
        <dbReference type="ARBA" id="ARBA00004608"/>
    </source>
</evidence>
<evidence type="ECO:0000256" key="8">
    <source>
        <dbReference type="ARBA" id="ARBA00022771"/>
    </source>
</evidence>
<feature type="domain" description="PIPK" evidence="19">
    <location>
        <begin position="1686"/>
        <end position="2009"/>
    </location>
</feature>
<dbReference type="Pfam" id="PF01504">
    <property type="entry name" value="PIP5K"/>
    <property type="match status" value="2"/>
</dbReference>